<evidence type="ECO:0000313" key="1">
    <source>
        <dbReference type="EMBL" id="RDX76436.1"/>
    </source>
</evidence>
<dbReference type="PANTHER" id="PTHR48475">
    <property type="entry name" value="RIBONUCLEASE H"/>
    <property type="match status" value="1"/>
</dbReference>
<protein>
    <recommendedName>
        <fullName evidence="3">RNase H type-1 domain-containing protein</fullName>
    </recommendedName>
</protein>
<dbReference type="PANTHER" id="PTHR48475:SF2">
    <property type="entry name" value="RIBONUCLEASE H"/>
    <property type="match status" value="1"/>
</dbReference>
<dbReference type="OrthoDB" id="1934793at2759"/>
<evidence type="ECO:0000313" key="2">
    <source>
        <dbReference type="Proteomes" id="UP000257109"/>
    </source>
</evidence>
<keyword evidence="2" id="KW-1185">Reference proteome</keyword>
<accession>A0A371FDS3</accession>
<dbReference type="InterPro" id="IPR036397">
    <property type="entry name" value="RNaseH_sf"/>
</dbReference>
<comment type="caution">
    <text evidence="1">The sequence shown here is derived from an EMBL/GenBank/DDBJ whole genome shotgun (WGS) entry which is preliminary data.</text>
</comment>
<gene>
    <name evidence="1" type="ORF">CR513_43566</name>
</gene>
<name>A0A371FDS3_MUCPR</name>
<proteinExistence type="predicted"/>
<dbReference type="EMBL" id="QJKJ01009508">
    <property type="protein sequence ID" value="RDX76436.1"/>
    <property type="molecule type" value="Genomic_DNA"/>
</dbReference>
<dbReference type="GO" id="GO:0003676">
    <property type="term" value="F:nucleic acid binding"/>
    <property type="evidence" value="ECO:0007669"/>
    <property type="project" value="InterPro"/>
</dbReference>
<reference evidence="1" key="1">
    <citation type="submission" date="2018-05" db="EMBL/GenBank/DDBJ databases">
        <title>Draft genome of Mucuna pruriens seed.</title>
        <authorList>
            <person name="Nnadi N.E."/>
            <person name="Vos R."/>
            <person name="Hasami M.H."/>
            <person name="Devisetty U.K."/>
            <person name="Aguiy J.C."/>
        </authorList>
    </citation>
    <scope>NUCLEOTIDE SEQUENCE [LARGE SCALE GENOMIC DNA]</scope>
    <source>
        <strain evidence="1">JCA_2017</strain>
    </source>
</reference>
<sequence>MIVGSLEGEEDNRWFLLVDGVSNQTGSGTRVILEGPNRVLIEVLLVGIRLAKELEVKTLTTKSDLKLVNGEYQGRDPQLMKYLERATRMAATFEKFTPHHVPKE</sequence>
<dbReference type="AlphaFoldDB" id="A0A371FDS3"/>
<dbReference type="Gene3D" id="3.30.420.10">
    <property type="entry name" value="Ribonuclease H-like superfamily/Ribonuclease H"/>
    <property type="match status" value="1"/>
</dbReference>
<dbReference type="Proteomes" id="UP000257109">
    <property type="component" value="Unassembled WGS sequence"/>
</dbReference>
<organism evidence="1 2">
    <name type="scientific">Mucuna pruriens</name>
    <name type="common">Velvet bean</name>
    <name type="synonym">Dolichos pruriens</name>
    <dbReference type="NCBI Taxonomy" id="157652"/>
    <lineage>
        <taxon>Eukaryota</taxon>
        <taxon>Viridiplantae</taxon>
        <taxon>Streptophyta</taxon>
        <taxon>Embryophyta</taxon>
        <taxon>Tracheophyta</taxon>
        <taxon>Spermatophyta</taxon>
        <taxon>Magnoliopsida</taxon>
        <taxon>eudicotyledons</taxon>
        <taxon>Gunneridae</taxon>
        <taxon>Pentapetalae</taxon>
        <taxon>rosids</taxon>
        <taxon>fabids</taxon>
        <taxon>Fabales</taxon>
        <taxon>Fabaceae</taxon>
        <taxon>Papilionoideae</taxon>
        <taxon>50 kb inversion clade</taxon>
        <taxon>NPAAA clade</taxon>
        <taxon>indigoferoid/millettioid clade</taxon>
        <taxon>Phaseoleae</taxon>
        <taxon>Mucuna</taxon>
    </lineage>
</organism>
<feature type="non-terminal residue" evidence="1">
    <location>
        <position position="1"/>
    </location>
</feature>
<evidence type="ECO:0008006" key="3">
    <source>
        <dbReference type="Google" id="ProtNLM"/>
    </source>
</evidence>